<dbReference type="Proteomes" id="UP000002572">
    <property type="component" value="Chromosome"/>
</dbReference>
<dbReference type="OrthoDB" id="982267at2"/>
<evidence type="ECO:0000313" key="1">
    <source>
        <dbReference type="EMBL" id="ADU64804.1"/>
    </source>
</evidence>
<dbReference type="HOGENOM" id="CLU_115349_0_0_0"/>
<dbReference type="RefSeq" id="WP_013504693.1">
    <property type="nucleotide sequence ID" value="NC_014836.1"/>
</dbReference>
<name>E6W4S6_DESIS</name>
<sequence length="194" mass="22532">MDYKCYLPKYLSPTTGEKLFKDISMFPDNIDNRLYTNIHEDNCFQGDGIKQLPVIFLPENEIKHAPVLILSNTCDISALNRRYLPPFVLYTPLIPLENYIAMLRDAKICSEKISTHTTEIKRQAVSQIFYLPPHGELIESIVFFDRIVSNHAASLPSPIHQSRLFSLSQYGHYLLLFKLSMHFTRLAESFDREY</sequence>
<dbReference type="AlphaFoldDB" id="E6W4S6"/>
<proteinExistence type="predicted"/>
<protein>
    <submittedName>
        <fullName evidence="1">Uncharacterized protein</fullName>
    </submittedName>
</protein>
<dbReference type="InParanoid" id="E6W4S6"/>
<gene>
    <name evidence="1" type="ordered locus">Selin_0045</name>
</gene>
<organism evidence="1 2">
    <name type="scientific">Desulfurispirillum indicum (strain ATCC BAA-1389 / DSM 22839 / S5)</name>
    <dbReference type="NCBI Taxonomy" id="653733"/>
    <lineage>
        <taxon>Bacteria</taxon>
        <taxon>Pseudomonadati</taxon>
        <taxon>Chrysiogenota</taxon>
        <taxon>Chrysiogenia</taxon>
        <taxon>Chrysiogenales</taxon>
        <taxon>Chrysiogenaceae</taxon>
        <taxon>Desulfurispirillum</taxon>
    </lineage>
</organism>
<dbReference type="EMBL" id="CP002432">
    <property type="protein sequence ID" value="ADU64804.1"/>
    <property type="molecule type" value="Genomic_DNA"/>
</dbReference>
<reference evidence="1 2" key="1">
    <citation type="submission" date="2010-12" db="EMBL/GenBank/DDBJ databases">
        <title>Complete sequence of Desulfurispirillum indicum S5.</title>
        <authorList>
            <consortium name="US DOE Joint Genome Institute"/>
            <person name="Lucas S."/>
            <person name="Copeland A."/>
            <person name="Lapidus A."/>
            <person name="Cheng J.-F."/>
            <person name="Goodwin L."/>
            <person name="Pitluck S."/>
            <person name="Chertkov O."/>
            <person name="Held B."/>
            <person name="Detter J.C."/>
            <person name="Han C."/>
            <person name="Tapia R."/>
            <person name="Land M."/>
            <person name="Hauser L."/>
            <person name="Kyrpides N."/>
            <person name="Ivanova N."/>
            <person name="Mikhailova N."/>
            <person name="Haggblom M."/>
            <person name="Rauschenbach I."/>
            <person name="Bini E."/>
            <person name="Woyke T."/>
        </authorList>
    </citation>
    <scope>NUCLEOTIDE SEQUENCE [LARGE SCALE GENOMIC DNA]</scope>
    <source>
        <strain evidence="2">ATCC BAA-1389 / DSM 22839 / S5</strain>
    </source>
</reference>
<dbReference type="KEGG" id="din:Selin_0045"/>
<keyword evidence="2" id="KW-1185">Reference proteome</keyword>
<dbReference type="eggNOG" id="ENOG5032ZR8">
    <property type="taxonomic scope" value="Bacteria"/>
</dbReference>
<accession>E6W4S6</accession>
<evidence type="ECO:0000313" key="2">
    <source>
        <dbReference type="Proteomes" id="UP000002572"/>
    </source>
</evidence>